<dbReference type="AlphaFoldDB" id="A0A0E3SEI0"/>
<name>A0A0E3SEI0_9EURY</name>
<evidence type="ECO:0000313" key="2">
    <source>
        <dbReference type="EMBL" id="AKB77913.1"/>
    </source>
</evidence>
<dbReference type="CDD" id="cd00133">
    <property type="entry name" value="PTS_IIB"/>
    <property type="match status" value="1"/>
</dbReference>
<keyword evidence="3" id="KW-1185">Reference proteome</keyword>
<dbReference type="InterPro" id="IPR052200">
    <property type="entry name" value="Protoporphyrinogen_IX_DH"/>
</dbReference>
<dbReference type="PROSITE" id="PS50902">
    <property type="entry name" value="FLAVODOXIN_LIKE"/>
    <property type="match status" value="1"/>
</dbReference>
<evidence type="ECO:0000259" key="1">
    <source>
        <dbReference type="PROSITE" id="PS50902"/>
    </source>
</evidence>
<evidence type="ECO:0000313" key="3">
    <source>
        <dbReference type="Proteomes" id="UP000033101"/>
    </source>
</evidence>
<reference evidence="2 3" key="1">
    <citation type="submission" date="2014-07" db="EMBL/GenBank/DDBJ databases">
        <title>Methanogenic archaea and the global carbon cycle.</title>
        <authorList>
            <person name="Henriksen J.R."/>
            <person name="Luke J."/>
            <person name="Reinhart S."/>
            <person name="Benedict M.N."/>
            <person name="Youngblut N.D."/>
            <person name="Metcalf M.E."/>
            <person name="Whitaker R.J."/>
            <person name="Metcalf W.W."/>
        </authorList>
    </citation>
    <scope>NUCLEOTIDE SEQUENCE [LARGE SCALE GENOMIC DNA]</scope>
    <source>
        <strain evidence="2 3">HB-1</strain>
    </source>
</reference>
<dbReference type="Gene3D" id="3.40.50.360">
    <property type="match status" value="1"/>
</dbReference>
<organism evidence="2 3">
    <name type="scientific">Methanosarcina horonobensis HB-1 = JCM 15518</name>
    <dbReference type="NCBI Taxonomy" id="1434110"/>
    <lineage>
        <taxon>Archaea</taxon>
        <taxon>Methanobacteriati</taxon>
        <taxon>Methanobacteriota</taxon>
        <taxon>Stenosarchaea group</taxon>
        <taxon>Methanomicrobia</taxon>
        <taxon>Methanosarcinales</taxon>
        <taxon>Methanosarcinaceae</taxon>
        <taxon>Methanosarcina</taxon>
    </lineage>
</organism>
<dbReference type="Proteomes" id="UP000033101">
    <property type="component" value="Chromosome"/>
</dbReference>
<dbReference type="RefSeq" id="WP_048138633.1">
    <property type="nucleotide sequence ID" value="NZ_BBCW01000090.1"/>
</dbReference>
<dbReference type="SUPFAM" id="SSF52218">
    <property type="entry name" value="Flavoproteins"/>
    <property type="match status" value="1"/>
</dbReference>
<dbReference type="OrthoDB" id="103611at2157"/>
<dbReference type="PANTHER" id="PTHR38030:SF2">
    <property type="entry name" value="PROTOPORPHYRINOGEN IX DEHYDROGENASE [QUINONE]"/>
    <property type="match status" value="1"/>
</dbReference>
<dbReference type="InterPro" id="IPR029039">
    <property type="entry name" value="Flavoprotein-like_sf"/>
</dbReference>
<dbReference type="Pfam" id="PF12724">
    <property type="entry name" value="Flavodoxin_5"/>
    <property type="match status" value="1"/>
</dbReference>
<dbReference type="GO" id="GO:0010181">
    <property type="term" value="F:FMN binding"/>
    <property type="evidence" value="ECO:0007669"/>
    <property type="project" value="InterPro"/>
</dbReference>
<dbReference type="GeneID" id="24830628"/>
<dbReference type="InterPro" id="IPR008254">
    <property type="entry name" value="Flavodoxin/NO_synth"/>
</dbReference>
<dbReference type="PANTHER" id="PTHR38030">
    <property type="entry name" value="PROTOPORPHYRINOGEN IX DEHYDROGENASE [MENAQUINONE]"/>
    <property type="match status" value="1"/>
</dbReference>
<accession>A0A0E3SEI0</accession>
<feature type="domain" description="Flavodoxin-like" evidence="1">
    <location>
        <begin position="5"/>
        <end position="168"/>
    </location>
</feature>
<dbReference type="GO" id="GO:0070819">
    <property type="term" value="F:menaquinone-dependent protoporphyrinogen oxidase activity"/>
    <property type="evidence" value="ECO:0007669"/>
    <property type="project" value="TreeGrafter"/>
</dbReference>
<dbReference type="InterPro" id="IPR026816">
    <property type="entry name" value="Flavodoxin_dom"/>
</dbReference>
<proteinExistence type="predicted"/>
<dbReference type="HOGENOM" id="CLU_094839_1_0_2"/>
<gene>
    <name evidence="2" type="ORF">MSHOH_1430</name>
</gene>
<dbReference type="EMBL" id="CP009516">
    <property type="protein sequence ID" value="AKB77913.1"/>
    <property type="molecule type" value="Genomic_DNA"/>
</dbReference>
<dbReference type="GO" id="GO:0006783">
    <property type="term" value="P:heme biosynthetic process"/>
    <property type="evidence" value="ECO:0007669"/>
    <property type="project" value="TreeGrafter"/>
</dbReference>
<dbReference type="KEGG" id="mhor:MSHOH_1430"/>
<sequence length="171" mass="19253">MKTRVLVACASKYGSTQEVAESIAEKLSENGLAVDLEPMKKVKSLEEYSAVVLGSPLYLMHWHKDAHVFLSRHHEALTKLPVAVFALGPLSDEEEEWKEVRAQLDKELAKFPWLRPVDIEVFGGKFDPHNLHFTDNLLVKLPASPLHNVPASDVRDWKAIRAWASSLATQF</sequence>
<dbReference type="PATRIC" id="fig|1434110.4.peg.1780"/>
<dbReference type="STRING" id="1434110.MSHOH_1430"/>
<protein>
    <submittedName>
        <fullName evidence="2">Flavodoxin</fullName>
    </submittedName>
</protein>